<dbReference type="InterPro" id="IPR003779">
    <property type="entry name" value="CMD-like"/>
</dbReference>
<evidence type="ECO:0000259" key="1">
    <source>
        <dbReference type="Pfam" id="PF02627"/>
    </source>
</evidence>
<keyword evidence="2" id="KW-0575">Peroxidase</keyword>
<organism evidence="2 3">
    <name type="scientific">Micromonospora olivasterospora</name>
    <dbReference type="NCBI Taxonomy" id="1880"/>
    <lineage>
        <taxon>Bacteria</taxon>
        <taxon>Bacillati</taxon>
        <taxon>Actinomycetota</taxon>
        <taxon>Actinomycetes</taxon>
        <taxon>Micromonosporales</taxon>
        <taxon>Micromonosporaceae</taxon>
        <taxon>Micromonospora</taxon>
    </lineage>
</organism>
<feature type="domain" description="Carboxymuconolactone decarboxylase-like" evidence="1">
    <location>
        <begin position="38"/>
        <end position="117"/>
    </location>
</feature>
<evidence type="ECO:0000313" key="2">
    <source>
        <dbReference type="EMBL" id="TWH65075.1"/>
    </source>
</evidence>
<keyword evidence="3" id="KW-1185">Reference proteome</keyword>
<name>A0A562I346_MICOL</name>
<dbReference type="PANTHER" id="PTHR35446">
    <property type="entry name" value="SI:CH211-175M2.5"/>
    <property type="match status" value="1"/>
</dbReference>
<protein>
    <submittedName>
        <fullName evidence="2">Putative peroxidase-related enzyme</fullName>
    </submittedName>
</protein>
<dbReference type="Gene3D" id="1.20.1290.10">
    <property type="entry name" value="AhpD-like"/>
    <property type="match status" value="1"/>
</dbReference>
<keyword evidence="2" id="KW-0560">Oxidoreductase</keyword>
<dbReference type="PANTHER" id="PTHR35446:SF2">
    <property type="entry name" value="CARBOXYMUCONOLACTONE DECARBOXYLASE-LIKE DOMAIN-CONTAINING PROTEIN"/>
    <property type="match status" value="1"/>
</dbReference>
<dbReference type="InterPro" id="IPR029032">
    <property type="entry name" value="AhpD-like"/>
</dbReference>
<dbReference type="RefSeq" id="WP_246140456.1">
    <property type="nucleotide sequence ID" value="NZ_BAAATQ010000177.1"/>
</dbReference>
<dbReference type="AlphaFoldDB" id="A0A562I346"/>
<dbReference type="GO" id="GO:0051920">
    <property type="term" value="F:peroxiredoxin activity"/>
    <property type="evidence" value="ECO:0007669"/>
    <property type="project" value="InterPro"/>
</dbReference>
<proteinExistence type="predicted"/>
<dbReference type="EMBL" id="VLKE01000001">
    <property type="protein sequence ID" value="TWH65075.1"/>
    <property type="molecule type" value="Genomic_DNA"/>
</dbReference>
<sequence length="189" mass="19936">MSFLKPAEQSPDAERMFDADTRAMGYLPNYTRVFAHSPAAYAAWQQLGGAVRAGMELRRYELVTLAAARALRSSYCGLAHGKVLRDRFFDAATVAAIASDHGSAGLSAQEVAVVEFAGKVAADATSVTEADVAGLRGHGLDDTEIFQVILAAAARCFFSTVLSAAGAEPDPQYAESLDAELRQALSFGG</sequence>
<dbReference type="SUPFAM" id="SSF69118">
    <property type="entry name" value="AhpD-like"/>
    <property type="match status" value="1"/>
</dbReference>
<gene>
    <name evidence="2" type="ORF">JD77_00010</name>
</gene>
<reference evidence="2 3" key="1">
    <citation type="submission" date="2019-07" db="EMBL/GenBank/DDBJ databases">
        <title>R&amp;d 2014.</title>
        <authorList>
            <person name="Klenk H.-P."/>
        </authorList>
    </citation>
    <scope>NUCLEOTIDE SEQUENCE [LARGE SCALE GENOMIC DNA]</scope>
    <source>
        <strain evidence="2 3">DSM 43868</strain>
    </source>
</reference>
<dbReference type="Pfam" id="PF02627">
    <property type="entry name" value="CMD"/>
    <property type="match status" value="1"/>
</dbReference>
<accession>A0A562I346</accession>
<evidence type="ECO:0000313" key="3">
    <source>
        <dbReference type="Proteomes" id="UP000319825"/>
    </source>
</evidence>
<comment type="caution">
    <text evidence="2">The sequence shown here is derived from an EMBL/GenBank/DDBJ whole genome shotgun (WGS) entry which is preliminary data.</text>
</comment>
<dbReference type="Proteomes" id="UP000319825">
    <property type="component" value="Unassembled WGS sequence"/>
</dbReference>